<name>A0A9P0QMP8_9ASCO</name>
<dbReference type="Proteomes" id="UP000837801">
    <property type="component" value="Unassembled WGS sequence"/>
</dbReference>
<proteinExistence type="predicted"/>
<protein>
    <submittedName>
        <fullName evidence="1">Uncharacterized protein</fullName>
    </submittedName>
</protein>
<sequence>MDSMKMTQNGNISSTSTSRIRSLGGINTIRGFRIDSLDLQKGNRMLNALILASGDEEEEEVLLSTWSLLKTHIQRLCLVCILYIYGWIDAVLYTCSKYSDTFSSIILLEWYSSSWYNTIFVPYTALSKFIGIELLGCTADKIWYIFPNKIFDWLPQSIGLILHQNNFDNGPDVNVPQPYLNHDKKIVVPSKKEIQEAIKSRNEYLTKQRIHLAAEEIRILSEFTRFVLWVSLLPRNIKFVTIFEPKGSIWKDVKALKSLRDSLVVELSSFSTYDVGSQQKTIPRLELIDCFSGERLTLNENCKALDGNNLNPEREFKDSESKDINFQPAGNEESCLHIYLCDDRLKTLPIENFDMLPPAPDLLLAANCQWRFRTFGFLTRLSEIEFPPNKVYFFESKGSLSFKFFIRSIYYYSARNIIKSSADHSHLSDSMASINSNNFFHLFLERLRSLRLFDLNSTASNPPLTISGTD</sequence>
<organism evidence="1 2">
    <name type="scientific">[Candida] railenensis</name>
    <dbReference type="NCBI Taxonomy" id="45579"/>
    <lineage>
        <taxon>Eukaryota</taxon>
        <taxon>Fungi</taxon>
        <taxon>Dikarya</taxon>
        <taxon>Ascomycota</taxon>
        <taxon>Saccharomycotina</taxon>
        <taxon>Pichiomycetes</taxon>
        <taxon>Debaryomycetaceae</taxon>
        <taxon>Kurtzmaniella</taxon>
    </lineage>
</organism>
<reference evidence="1" key="1">
    <citation type="submission" date="2022-03" db="EMBL/GenBank/DDBJ databases">
        <authorList>
            <person name="Legras J.-L."/>
            <person name="Devillers H."/>
            <person name="Grondin C."/>
        </authorList>
    </citation>
    <scope>NUCLEOTIDE SEQUENCE</scope>
    <source>
        <strain evidence="1">CLIB 1423</strain>
    </source>
</reference>
<dbReference type="OrthoDB" id="4026335at2759"/>
<dbReference type="AlphaFoldDB" id="A0A9P0QMP8"/>
<keyword evidence="2" id="KW-1185">Reference proteome</keyword>
<evidence type="ECO:0000313" key="2">
    <source>
        <dbReference type="Proteomes" id="UP000837801"/>
    </source>
</evidence>
<gene>
    <name evidence="1" type="ORF">CLIB1423_04S00276</name>
</gene>
<comment type="caution">
    <text evidence="1">The sequence shown here is derived from an EMBL/GenBank/DDBJ whole genome shotgun (WGS) entry which is preliminary data.</text>
</comment>
<evidence type="ECO:0000313" key="1">
    <source>
        <dbReference type="EMBL" id="CAH2351538.1"/>
    </source>
</evidence>
<accession>A0A9P0QMP8</accession>
<dbReference type="EMBL" id="CAKXYY010000004">
    <property type="protein sequence ID" value="CAH2351538.1"/>
    <property type="molecule type" value="Genomic_DNA"/>
</dbReference>